<dbReference type="SUPFAM" id="SSF88659">
    <property type="entry name" value="Sigma3 and sigma4 domains of RNA polymerase sigma factors"/>
    <property type="match status" value="1"/>
</dbReference>
<dbReference type="InterPro" id="IPR013324">
    <property type="entry name" value="RNA_pol_sigma_r3/r4-like"/>
</dbReference>
<dbReference type="InterPro" id="IPR036388">
    <property type="entry name" value="WH-like_DNA-bd_sf"/>
</dbReference>
<dbReference type="InterPro" id="IPR007050">
    <property type="entry name" value="HTH_bacterioopsin"/>
</dbReference>
<dbReference type="AlphaFoldDB" id="A0AA41KF15"/>
<keyword evidence="3" id="KW-0597">Phosphoprotein</keyword>
<proteinExistence type="predicted"/>
<dbReference type="EC" id="2.7.13.3" evidence="2"/>
<accession>A0AA41KF15</accession>
<feature type="domain" description="PAC" evidence="10">
    <location>
        <begin position="343"/>
        <end position="395"/>
    </location>
</feature>
<evidence type="ECO:0000313" key="11">
    <source>
        <dbReference type="EMBL" id="MBV0901587.1"/>
    </source>
</evidence>
<evidence type="ECO:0000256" key="1">
    <source>
        <dbReference type="ARBA" id="ARBA00000085"/>
    </source>
</evidence>
<dbReference type="SUPFAM" id="SSF55785">
    <property type="entry name" value="PYP-like sensor domain (PAS domain)"/>
    <property type="match status" value="2"/>
</dbReference>
<keyword evidence="4" id="KW-0808">Transferase</keyword>
<dbReference type="InterPro" id="IPR003018">
    <property type="entry name" value="GAF"/>
</dbReference>
<dbReference type="InterPro" id="IPR013655">
    <property type="entry name" value="PAS_fold_3"/>
</dbReference>
<feature type="region of interest" description="Disordered" evidence="8">
    <location>
        <begin position="1"/>
        <end position="21"/>
    </location>
</feature>
<dbReference type="InterPro" id="IPR000700">
    <property type="entry name" value="PAS-assoc_C"/>
</dbReference>
<dbReference type="Proteomes" id="UP001166304">
    <property type="component" value="Unassembled WGS sequence"/>
</dbReference>
<evidence type="ECO:0000313" key="12">
    <source>
        <dbReference type="Proteomes" id="UP001166304"/>
    </source>
</evidence>
<keyword evidence="5" id="KW-0418">Kinase</keyword>
<evidence type="ECO:0000256" key="5">
    <source>
        <dbReference type="ARBA" id="ARBA00022777"/>
    </source>
</evidence>
<comment type="catalytic activity">
    <reaction evidence="1">
        <text>ATP + protein L-histidine = ADP + protein N-phospho-L-histidine.</text>
        <dbReference type="EC" id="2.7.13.3"/>
    </reaction>
</comment>
<dbReference type="PANTHER" id="PTHR43304:SF1">
    <property type="entry name" value="PAC DOMAIN-CONTAINING PROTEIN"/>
    <property type="match status" value="1"/>
</dbReference>
<feature type="domain" description="PAC" evidence="10">
    <location>
        <begin position="472"/>
        <end position="525"/>
    </location>
</feature>
<reference evidence="11" key="1">
    <citation type="submission" date="2021-06" db="EMBL/GenBank/DDBJ databases">
        <title>New haloarchaea isolates fom saline soil.</title>
        <authorList>
            <person name="Duran-Viseras A."/>
            <person name="Sanchez-Porro C.S."/>
            <person name="Ventosa A."/>
        </authorList>
    </citation>
    <scope>NUCLEOTIDE SEQUENCE</scope>
    <source>
        <strain evidence="11">JCM 18369</strain>
    </source>
</reference>
<dbReference type="InterPro" id="IPR029016">
    <property type="entry name" value="GAF-like_dom_sf"/>
</dbReference>
<dbReference type="Pfam" id="PF13185">
    <property type="entry name" value="GAF_2"/>
    <property type="match status" value="1"/>
</dbReference>
<dbReference type="Pfam" id="PF13426">
    <property type="entry name" value="PAS_9"/>
    <property type="match status" value="1"/>
</dbReference>
<dbReference type="InterPro" id="IPR035965">
    <property type="entry name" value="PAS-like_dom_sf"/>
</dbReference>
<organism evidence="11 12">
    <name type="scientific">Haloarcula salina</name>
    <dbReference type="NCBI Taxonomy" id="1429914"/>
    <lineage>
        <taxon>Archaea</taxon>
        <taxon>Methanobacteriati</taxon>
        <taxon>Methanobacteriota</taxon>
        <taxon>Stenosarchaea group</taxon>
        <taxon>Halobacteria</taxon>
        <taxon>Halobacteriales</taxon>
        <taxon>Haloarculaceae</taxon>
        <taxon>Haloarcula</taxon>
    </lineage>
</organism>
<dbReference type="EMBL" id="JAHQXE010000002">
    <property type="protein sequence ID" value="MBV0901587.1"/>
    <property type="molecule type" value="Genomic_DNA"/>
</dbReference>
<dbReference type="InterPro" id="IPR031803">
    <property type="entry name" value="BAT_GAF/HTH-assoc"/>
</dbReference>
<dbReference type="Pfam" id="PF04967">
    <property type="entry name" value="HTH_10"/>
    <property type="match status" value="1"/>
</dbReference>
<keyword evidence="7" id="KW-0804">Transcription</keyword>
<feature type="region of interest" description="Disordered" evidence="8">
    <location>
        <begin position="832"/>
        <end position="860"/>
    </location>
</feature>
<name>A0AA41KF15_9EURY</name>
<dbReference type="Gene3D" id="3.30.450.20">
    <property type="entry name" value="PAS domain"/>
    <property type="match status" value="2"/>
</dbReference>
<evidence type="ECO:0000256" key="6">
    <source>
        <dbReference type="ARBA" id="ARBA00023015"/>
    </source>
</evidence>
<dbReference type="Pfam" id="PF15915">
    <property type="entry name" value="BAT"/>
    <property type="match status" value="1"/>
</dbReference>
<dbReference type="Gene3D" id="3.30.450.40">
    <property type="match status" value="1"/>
</dbReference>
<dbReference type="Pfam" id="PF08447">
    <property type="entry name" value="PAS_3"/>
    <property type="match status" value="1"/>
</dbReference>
<keyword evidence="6" id="KW-0805">Transcription regulation</keyword>
<dbReference type="InterPro" id="IPR001610">
    <property type="entry name" value="PAC"/>
</dbReference>
<dbReference type="PROSITE" id="PS50112">
    <property type="entry name" value="PAS"/>
    <property type="match status" value="2"/>
</dbReference>
<dbReference type="RefSeq" id="WP_162412791.1">
    <property type="nucleotide sequence ID" value="NZ_JAHQXE010000002.1"/>
</dbReference>
<evidence type="ECO:0000256" key="7">
    <source>
        <dbReference type="ARBA" id="ARBA00023163"/>
    </source>
</evidence>
<dbReference type="SMART" id="SM00086">
    <property type="entry name" value="PAC"/>
    <property type="match status" value="2"/>
</dbReference>
<protein>
    <recommendedName>
        <fullName evidence="2">histidine kinase</fullName>
        <ecNumber evidence="2">2.7.13.3</ecNumber>
    </recommendedName>
</protein>
<feature type="domain" description="PAS" evidence="9">
    <location>
        <begin position="268"/>
        <end position="338"/>
    </location>
</feature>
<feature type="compositionally biased region" description="Basic and acidic residues" evidence="8">
    <location>
        <begin position="836"/>
        <end position="860"/>
    </location>
</feature>
<evidence type="ECO:0000256" key="2">
    <source>
        <dbReference type="ARBA" id="ARBA00012438"/>
    </source>
</evidence>
<feature type="domain" description="PAS" evidence="9">
    <location>
        <begin position="396"/>
        <end position="468"/>
    </location>
</feature>
<dbReference type="SUPFAM" id="SSF55781">
    <property type="entry name" value="GAF domain-like"/>
    <property type="match status" value="1"/>
</dbReference>
<evidence type="ECO:0000256" key="8">
    <source>
        <dbReference type="SAM" id="MobiDB-lite"/>
    </source>
</evidence>
<evidence type="ECO:0000256" key="4">
    <source>
        <dbReference type="ARBA" id="ARBA00022679"/>
    </source>
</evidence>
<dbReference type="InterPro" id="IPR052162">
    <property type="entry name" value="Sensor_kinase/Photoreceptor"/>
</dbReference>
<dbReference type="PANTHER" id="PTHR43304">
    <property type="entry name" value="PHYTOCHROME-LIKE PROTEIN CPH1"/>
    <property type="match status" value="1"/>
</dbReference>
<dbReference type="Gene3D" id="1.10.10.10">
    <property type="entry name" value="Winged helix-like DNA-binding domain superfamily/Winged helix DNA-binding domain"/>
    <property type="match status" value="1"/>
</dbReference>
<dbReference type="CDD" id="cd00130">
    <property type="entry name" value="PAS"/>
    <property type="match status" value="2"/>
</dbReference>
<gene>
    <name evidence="11" type="ORF">KTS37_07270</name>
</gene>
<comment type="caution">
    <text evidence="11">The sequence shown here is derived from an EMBL/GenBank/DDBJ whole genome shotgun (WGS) entry which is preliminary data.</text>
</comment>
<keyword evidence="12" id="KW-1185">Reference proteome</keyword>
<dbReference type="PROSITE" id="PS50113">
    <property type="entry name" value="PAC"/>
    <property type="match status" value="2"/>
</dbReference>
<dbReference type="InterPro" id="IPR000014">
    <property type="entry name" value="PAS"/>
</dbReference>
<dbReference type="Gene3D" id="2.10.70.100">
    <property type="match status" value="1"/>
</dbReference>
<dbReference type="NCBIfam" id="TIGR00229">
    <property type="entry name" value="sensory_box"/>
    <property type="match status" value="2"/>
</dbReference>
<evidence type="ECO:0000259" key="10">
    <source>
        <dbReference type="PROSITE" id="PS50113"/>
    </source>
</evidence>
<evidence type="ECO:0000256" key="3">
    <source>
        <dbReference type="ARBA" id="ARBA00022553"/>
    </source>
</evidence>
<sequence>MGDEPDEPTPPETRPDSAERELEVLVLDADETARRATHDALSTHRPTLRVTSVGTPDDALAAAASSAVDCLVVDPAGLDDVPDSLVSNDRFPVVLYSDRDPSDLDSKLRESAATTVQKQTDDRREFLAQKIKSVVSPPIDRREYALSDALSAIESRAADGEIAALVDERGDIVWTNGSVSSFVAGDEADADIEGLYDVLAAAMPDTPRSERRLEQLRDRPTAPLTVRVTAGDGDRYLLRRGYDLPDAAGGHTLVVLEDVTDTATREARTALLELLVDHAQDGLYTLDERGVIDFCNDSFAAHLGYEPSELRGRHASTILAPGELETGQRTIEHLLETPGKQSTTVDLTFVQKDGTKQDVSIHYTLIYGEGDRYRGLMGVVRNITERRERERKLRETTERLNLALEGAELGVWDWNPKTNEVAFDERWTGMLGFDPDELEPCYQSWADLVHPEDLPEAERELEKLKRGDIELYETEFRMRTTSGEWKWVRDIGKVFERNDDGEAVRAVGIHQDVTERRERQRAIERQRDELATLDRINVLIQDLIGALGGATTRAEIAESVCDRIVESAFFEVAWIGERTGANDRVVPRTVSAAADIDPPLVDEEENCPSAEALKTREVRTVRLADTDDERWHRALDERDLAATAAIPLVRGDVAHGVLCVCATRQNAFSPRAVESFAVLGEMIGLAFTAAQNRRLLARDTVLELTFESERPDHSLLTIATEYDCRLESAGHVDLGAEVLFYLSVEGASPVRVLDGLVAIADIVDGRVVRGDETGGVVELQVEDVFQSRLLDVGARATELVVEGGTLTITVEAPPDADSRTIQETLSECLPPLSLTSRRERERERVSPDGDDGPRDSLTDRQREVLRTAYLAGYYAWPRDTNAEELADTLGIASPTLHQHLRRAERNLIDDVFDF</sequence>
<dbReference type="GO" id="GO:0004673">
    <property type="term" value="F:protein histidine kinase activity"/>
    <property type="evidence" value="ECO:0007669"/>
    <property type="project" value="UniProtKB-EC"/>
</dbReference>
<dbReference type="SMART" id="SM00091">
    <property type="entry name" value="PAS"/>
    <property type="match status" value="3"/>
</dbReference>
<evidence type="ECO:0000259" key="9">
    <source>
        <dbReference type="PROSITE" id="PS50112"/>
    </source>
</evidence>